<proteinExistence type="predicted"/>
<feature type="chain" id="PRO_5045134203" description="Ig-like domain-containing protein" evidence="1">
    <location>
        <begin position="33"/>
        <end position="909"/>
    </location>
</feature>
<dbReference type="Proteomes" id="UP000664698">
    <property type="component" value="Unassembled WGS sequence"/>
</dbReference>
<keyword evidence="3" id="KW-1185">Reference proteome</keyword>
<protein>
    <recommendedName>
        <fullName evidence="4">Ig-like domain-containing protein</fullName>
    </recommendedName>
</protein>
<keyword evidence="1" id="KW-0732">Signal</keyword>
<evidence type="ECO:0000313" key="2">
    <source>
        <dbReference type="EMBL" id="MBN7799348.1"/>
    </source>
</evidence>
<feature type="signal peptide" evidence="1">
    <location>
        <begin position="1"/>
        <end position="32"/>
    </location>
</feature>
<name>A0ABS3BJ63_9BACT</name>
<sequence>MIKTQFPRRKFGTLLLWASLLLPLAYISGSTATSLAPTELTVSRFAEPQLVGETNLCIVFGGVSGIYSGGGDPNVDFYEWQVTNGSGEVIFNRSAGAQAETIQVIYSEIGTYNVQLKVRRGTDYIYEETLVVTVKQGPTLALQPDYLLCAGAPTLLTALDPNTPNLSEFTIIWKNIEDTVIGTGNEFLTYSEGYHLVEIFQTDASGNSSCVIDGSTFVGPPIDFQLVTSSQSICEGESIHVSVDTPISGDWFVQKDFTGARSQIGSGFEIEISSSELSGPGLYLVTFEATTEDFPNCVSSKIVGFELLEAPKITATASNQPSDCAEESGFLQITFDTDVDAFHIPELNVSEGAKNAGEVVSYSNIKSRVYSLVMEKNGCQVTKLLVMEAENPPTLPSPPGQDPVLLTEETCSPTGITPGKVTLDFGGPVAAGEYRILVDGRGEITRGAIPASGQAEFPLRGGRYMLEITLGDCNSYAEYITIPRATQVEFTVPSELNICETFTLVPETDQDLIFSLTLPDGSTQTFNSGESITLTEEGSYSILGESTDPNSEVCPKQVDFNATLSSNITFAPVLAVEKCFDPIRYQIDLEGIPLEEASIRWYNDQGKIVGRGKEFYPPSVGLYSLLVQPLKSGFCAVAPIDFEVVAPVTSVPMELETEKLCPQPNTSTITLTTDENEVTDTEWIFYDLQGNRQELGSLDDLFEIEVDAPGTYEVVAYNELGCEIGRNLIPVEESQLVSLPVLEERYGVCTSGKTGPNLNPGDYAEYYWYLDDQLVSEDPIFTPKDAGSYTLKVVTEDGCEFTGSFETFDACSFDYVFPNAMTLGDPLRNFEVRVSEGITEVELHILNRQGALIHFGRAEEIVVGEPILEWDGTTNGTYIPSGTYVVVLIGRNPLFQFEQKITGSLLVLE</sequence>
<accession>A0ABS3BJ63</accession>
<evidence type="ECO:0000313" key="3">
    <source>
        <dbReference type="Proteomes" id="UP000664698"/>
    </source>
</evidence>
<evidence type="ECO:0000256" key="1">
    <source>
        <dbReference type="SAM" id="SignalP"/>
    </source>
</evidence>
<dbReference type="EMBL" id="JAFKCW010000001">
    <property type="protein sequence ID" value="MBN7799348.1"/>
    <property type="molecule type" value="Genomic_DNA"/>
</dbReference>
<organism evidence="2 3">
    <name type="scientific">Algoriphagus aestuariicola</name>
    <dbReference type="NCBI Taxonomy" id="1852016"/>
    <lineage>
        <taxon>Bacteria</taxon>
        <taxon>Pseudomonadati</taxon>
        <taxon>Bacteroidota</taxon>
        <taxon>Cytophagia</taxon>
        <taxon>Cytophagales</taxon>
        <taxon>Cyclobacteriaceae</taxon>
        <taxon>Algoriphagus</taxon>
    </lineage>
</organism>
<comment type="caution">
    <text evidence="2">The sequence shown here is derived from an EMBL/GenBank/DDBJ whole genome shotgun (WGS) entry which is preliminary data.</text>
</comment>
<dbReference type="RefSeq" id="WP_206567346.1">
    <property type="nucleotide sequence ID" value="NZ_JAFKCW010000001.1"/>
</dbReference>
<gene>
    <name evidence="2" type="ORF">J0A67_00670</name>
</gene>
<evidence type="ECO:0008006" key="4">
    <source>
        <dbReference type="Google" id="ProtNLM"/>
    </source>
</evidence>
<reference evidence="2 3" key="1">
    <citation type="submission" date="2021-03" db="EMBL/GenBank/DDBJ databases">
        <title>novel species isolated from a fishpond in China.</title>
        <authorList>
            <person name="Lu H."/>
            <person name="Cai Z."/>
        </authorList>
    </citation>
    <scope>NUCLEOTIDE SEQUENCE [LARGE SCALE GENOMIC DNA]</scope>
    <source>
        <strain evidence="2 3">JCM 31546</strain>
    </source>
</reference>